<reference evidence="2 3" key="1">
    <citation type="journal article" date="2014" name="ISME J.">
        <title>Adaptation of an abundant Roseobacter RCA organism to pelagic systems revealed by genomic and transcriptomic analyses.</title>
        <authorList>
            <person name="Voget S."/>
            <person name="Wemheuer B."/>
            <person name="Brinkhoff T."/>
            <person name="Vollmers J."/>
            <person name="Dietrich S."/>
            <person name="Giebel H.A."/>
            <person name="Beardsley C."/>
            <person name="Sardemann C."/>
            <person name="Bakenhus I."/>
            <person name="Billerbeck S."/>
            <person name="Daniel R."/>
            <person name="Simon M."/>
        </authorList>
    </citation>
    <scope>NUCLEOTIDE SEQUENCE [LARGE SCALE GENOMIC DNA]</scope>
    <source>
        <strain evidence="2 3">RCA23</strain>
    </source>
</reference>
<dbReference type="GO" id="GO:0016787">
    <property type="term" value="F:hydrolase activity"/>
    <property type="evidence" value="ECO:0007669"/>
    <property type="project" value="InterPro"/>
</dbReference>
<dbReference type="PANTHER" id="PTHR39323">
    <property type="entry name" value="BLR1149 PROTEIN"/>
    <property type="match status" value="1"/>
</dbReference>
<dbReference type="RefSeq" id="WP_044050201.1">
    <property type="nucleotide sequence ID" value="NZ_CP003984.1"/>
</dbReference>
<dbReference type="InterPro" id="IPR026336">
    <property type="entry name" value="PdeM-like"/>
</dbReference>
<dbReference type="Pfam" id="PF00149">
    <property type="entry name" value="Metallophos"/>
    <property type="match status" value="1"/>
</dbReference>
<dbReference type="NCBIfam" id="TIGR04123">
    <property type="entry name" value="P_estr_lig_assc"/>
    <property type="match status" value="1"/>
</dbReference>
<dbReference type="PANTHER" id="PTHR39323:SF1">
    <property type="entry name" value="BLR1149 PROTEIN"/>
    <property type="match status" value="1"/>
</dbReference>
<gene>
    <name evidence="2" type="ORF">RCA23_c19670</name>
</gene>
<proteinExistence type="predicted"/>
<protein>
    <recommendedName>
        <fullName evidence="1">Calcineurin-like phosphoesterase domain-containing protein</fullName>
    </recommendedName>
</protein>
<evidence type="ECO:0000313" key="3">
    <source>
        <dbReference type="Proteomes" id="UP000028680"/>
    </source>
</evidence>
<dbReference type="InterPro" id="IPR024173">
    <property type="entry name" value="Pesterase_MJ0037-like"/>
</dbReference>
<dbReference type="AlphaFoldDB" id="A0AAN0RJR0"/>
<dbReference type="InterPro" id="IPR004843">
    <property type="entry name" value="Calcineurin-like_PHP"/>
</dbReference>
<dbReference type="PIRSF" id="PIRSF000887">
    <property type="entry name" value="Pesterase_MJ0037"/>
    <property type="match status" value="1"/>
</dbReference>
<feature type="domain" description="Calcineurin-like phosphoesterase" evidence="1">
    <location>
        <begin position="28"/>
        <end position="133"/>
    </location>
</feature>
<dbReference type="KEGG" id="ptp:RCA23_c19670"/>
<keyword evidence="3" id="KW-1185">Reference proteome</keyword>
<evidence type="ECO:0000313" key="2">
    <source>
        <dbReference type="EMBL" id="AII87498.1"/>
    </source>
</evidence>
<dbReference type="InterPro" id="IPR029052">
    <property type="entry name" value="Metallo-depent_PP-like"/>
</dbReference>
<accession>A0AAN0RJR0</accession>
<dbReference type="EMBL" id="CP003984">
    <property type="protein sequence ID" value="AII87498.1"/>
    <property type="molecule type" value="Genomic_DNA"/>
</dbReference>
<dbReference type="Gene3D" id="3.60.21.10">
    <property type="match status" value="1"/>
</dbReference>
<sequence length="220" mass="24252">MSDGHVFSLYGAELTARASGVLWWAHRRILCVSDLHLGKSDRMARRSGVMAPPYDTADTLYRLQREIEALTPQIVICLGDSFDDLQASGSLDSAQSACLYRMQAGRQWIWIEGNHDPGPVEFSGAHLAEYRDGPLVFRHIAEAEAEVCGHYHPKAAVSLGRRHVTRPCFLYDQHRVILPAFGTFTGGLRSDAAVLRDLMQPGAVAVLTGETCHVLPMPRG</sequence>
<dbReference type="Proteomes" id="UP000028680">
    <property type="component" value="Chromosome"/>
</dbReference>
<dbReference type="SUPFAM" id="SSF56300">
    <property type="entry name" value="Metallo-dependent phosphatases"/>
    <property type="match status" value="1"/>
</dbReference>
<evidence type="ECO:0000259" key="1">
    <source>
        <dbReference type="Pfam" id="PF00149"/>
    </source>
</evidence>
<organism evidence="2 3">
    <name type="scientific">Planktomarina temperata RCA23</name>
    <dbReference type="NCBI Taxonomy" id="666509"/>
    <lineage>
        <taxon>Bacteria</taxon>
        <taxon>Pseudomonadati</taxon>
        <taxon>Pseudomonadota</taxon>
        <taxon>Alphaproteobacteria</taxon>
        <taxon>Rhodobacterales</taxon>
        <taxon>Paracoccaceae</taxon>
        <taxon>Planktomarina</taxon>
    </lineage>
</organism>
<name>A0AAN0RJR0_9RHOB</name>